<accession>A0ABQ8UJU1</accession>
<name>A0ABQ8UJU1_9EUKA</name>
<gene>
    <name evidence="2" type="ORF">PAPYR_5679</name>
</gene>
<organism evidence="2 3">
    <name type="scientific">Paratrimastix pyriformis</name>
    <dbReference type="NCBI Taxonomy" id="342808"/>
    <lineage>
        <taxon>Eukaryota</taxon>
        <taxon>Metamonada</taxon>
        <taxon>Preaxostyla</taxon>
        <taxon>Paratrimastigidae</taxon>
        <taxon>Paratrimastix</taxon>
    </lineage>
</organism>
<dbReference type="SMART" id="SM00367">
    <property type="entry name" value="LRR_CC"/>
    <property type="match status" value="3"/>
</dbReference>
<keyword evidence="3" id="KW-1185">Reference proteome</keyword>
<dbReference type="EMBL" id="JAPMOS010000028">
    <property type="protein sequence ID" value="KAJ4458493.1"/>
    <property type="molecule type" value="Genomic_DNA"/>
</dbReference>
<dbReference type="InterPro" id="IPR006553">
    <property type="entry name" value="Leu-rich_rpt_Cys-con_subtyp"/>
</dbReference>
<dbReference type="InterPro" id="IPR032675">
    <property type="entry name" value="LRR_dom_sf"/>
</dbReference>
<evidence type="ECO:0000256" key="1">
    <source>
        <dbReference type="SAM" id="MobiDB-lite"/>
    </source>
</evidence>
<dbReference type="SUPFAM" id="SSF52047">
    <property type="entry name" value="RNI-like"/>
    <property type="match status" value="1"/>
</dbReference>
<evidence type="ECO:0000313" key="3">
    <source>
        <dbReference type="Proteomes" id="UP001141327"/>
    </source>
</evidence>
<feature type="region of interest" description="Disordered" evidence="1">
    <location>
        <begin position="388"/>
        <end position="444"/>
    </location>
</feature>
<dbReference type="PANTHER" id="PTHR13318:SF190">
    <property type="entry name" value="PARTNER OF PAIRED, ISOFORM B"/>
    <property type="match status" value="1"/>
</dbReference>
<evidence type="ECO:0000313" key="2">
    <source>
        <dbReference type="EMBL" id="KAJ4458493.1"/>
    </source>
</evidence>
<dbReference type="Proteomes" id="UP001141327">
    <property type="component" value="Unassembled WGS sequence"/>
</dbReference>
<proteinExistence type="predicted"/>
<sequence length="471" mass="50126">MSFRSNRPFAFPRLGVFFAAFPDEILGLVLTSDPHVSRLYPLLAVSRRFRTLLRETCRQVDCSRTPVSSESILSACRPFPRANSFALCRCPRLDWAAVGQLLRWCDREGRPLERLDCSGSLYLSRPQGILARLAAGSLAGCWREVRQLSLDGIAALGPGDLLPVLAAAPALQRLNLTQTTVLWQNPPARPPHPEGAVGPLVGTLAARCPALTHLWLGSAPWLGDRDLVALGSLSGLQELVIFRAALTDQALHAFCKASAAGASLECLELCWCPGLSDGCMEPLASLPRLRRLSLRGCPRLTGLALFLLATHPGAAALEALDMRDCVALRVGPLFTSRLLEGHPALGRLLLDRAAWRADDPPPAPPVAPRSSTGTSGSLVGRVVQLEGLLPAPPSPARSPEATSRPRQPDRRSAPPPFLPLPIPRPPVHGPGAGPPGAAESDEDLLLAALAQCFGTRGSAHSGSPHDDGQPP</sequence>
<dbReference type="Gene3D" id="3.80.10.10">
    <property type="entry name" value="Ribonuclease Inhibitor"/>
    <property type="match status" value="1"/>
</dbReference>
<dbReference type="PANTHER" id="PTHR13318">
    <property type="entry name" value="PARTNER OF PAIRED, ISOFORM B-RELATED"/>
    <property type="match status" value="1"/>
</dbReference>
<reference evidence="2" key="1">
    <citation type="journal article" date="2022" name="bioRxiv">
        <title>Genomics of Preaxostyla Flagellates Illuminates Evolutionary Transitions and the Path Towards Mitochondrial Loss.</title>
        <authorList>
            <person name="Novak L.V.F."/>
            <person name="Treitli S.C."/>
            <person name="Pyrih J."/>
            <person name="Halakuc P."/>
            <person name="Pipaliya S.V."/>
            <person name="Vacek V."/>
            <person name="Brzon O."/>
            <person name="Soukal P."/>
            <person name="Eme L."/>
            <person name="Dacks J.B."/>
            <person name="Karnkowska A."/>
            <person name="Elias M."/>
            <person name="Hampl V."/>
        </authorList>
    </citation>
    <scope>NUCLEOTIDE SEQUENCE</scope>
    <source>
        <strain evidence="2">RCP-MX</strain>
    </source>
</reference>
<comment type="caution">
    <text evidence="2">The sequence shown here is derived from an EMBL/GenBank/DDBJ whole genome shotgun (WGS) entry which is preliminary data.</text>
</comment>
<feature type="compositionally biased region" description="Pro residues" evidence="1">
    <location>
        <begin position="413"/>
        <end position="428"/>
    </location>
</feature>
<protein>
    <submittedName>
        <fullName evidence="2">Uncharacterized protein</fullName>
    </submittedName>
</protein>